<comment type="caution">
    <text evidence="2">The sequence shown here is derived from an EMBL/GenBank/DDBJ whole genome shotgun (WGS) entry which is preliminary data.</text>
</comment>
<dbReference type="EMBL" id="MU827786">
    <property type="protein sequence ID" value="KAJ7333604.1"/>
    <property type="molecule type" value="Genomic_DNA"/>
</dbReference>
<feature type="region of interest" description="Disordered" evidence="1">
    <location>
        <begin position="1"/>
        <end position="26"/>
    </location>
</feature>
<gene>
    <name evidence="2" type="ORF">OS493_017146</name>
</gene>
<sequence length="173" mass="19915">MEPGIVTRPEEDFSNSRRITEEDHRRRSHDYVEEPNCFGWREWNTCPKMANDMNEWQRIYSGFVCLQRGAVLSAPPTHVRNFAKAPLALQFCAWPLHHSGRLRFSNLDACGAVMLTGKTSVFLGLDTAERNKSSQQCHQRNQDHPEQWTRFDMKFTSEHPAEQPNVSVALSLG</sequence>
<protein>
    <submittedName>
        <fullName evidence="2">Uncharacterized protein</fullName>
    </submittedName>
</protein>
<evidence type="ECO:0000313" key="2">
    <source>
        <dbReference type="EMBL" id="KAJ7333604.1"/>
    </source>
</evidence>
<proteinExistence type="predicted"/>
<accession>A0A9W9YCF9</accession>
<feature type="compositionally biased region" description="Basic and acidic residues" evidence="1">
    <location>
        <begin position="8"/>
        <end position="26"/>
    </location>
</feature>
<reference evidence="2" key="1">
    <citation type="submission" date="2023-01" db="EMBL/GenBank/DDBJ databases">
        <title>Genome assembly of the deep-sea coral Lophelia pertusa.</title>
        <authorList>
            <person name="Herrera S."/>
            <person name="Cordes E."/>
        </authorList>
    </citation>
    <scope>NUCLEOTIDE SEQUENCE</scope>
    <source>
        <strain evidence="2">USNM1676648</strain>
        <tissue evidence="2">Polyp</tissue>
    </source>
</reference>
<dbReference type="Proteomes" id="UP001163046">
    <property type="component" value="Unassembled WGS sequence"/>
</dbReference>
<organism evidence="2 3">
    <name type="scientific">Desmophyllum pertusum</name>
    <dbReference type="NCBI Taxonomy" id="174260"/>
    <lineage>
        <taxon>Eukaryota</taxon>
        <taxon>Metazoa</taxon>
        <taxon>Cnidaria</taxon>
        <taxon>Anthozoa</taxon>
        <taxon>Hexacorallia</taxon>
        <taxon>Scleractinia</taxon>
        <taxon>Caryophylliina</taxon>
        <taxon>Caryophylliidae</taxon>
        <taxon>Desmophyllum</taxon>
    </lineage>
</organism>
<evidence type="ECO:0000313" key="3">
    <source>
        <dbReference type="Proteomes" id="UP001163046"/>
    </source>
</evidence>
<evidence type="ECO:0000256" key="1">
    <source>
        <dbReference type="SAM" id="MobiDB-lite"/>
    </source>
</evidence>
<name>A0A9W9YCF9_9CNID</name>
<dbReference type="AlphaFoldDB" id="A0A9W9YCF9"/>
<keyword evidence="3" id="KW-1185">Reference proteome</keyword>